<organism evidence="18 19">
    <name type="scientific">Vulcanibacillus modesticaldus</name>
    <dbReference type="NCBI Taxonomy" id="337097"/>
    <lineage>
        <taxon>Bacteria</taxon>
        <taxon>Bacillati</taxon>
        <taxon>Bacillota</taxon>
        <taxon>Bacilli</taxon>
        <taxon>Bacillales</taxon>
        <taxon>Bacillaceae</taxon>
        <taxon>Vulcanibacillus</taxon>
    </lineage>
</organism>
<evidence type="ECO:0000256" key="14">
    <source>
        <dbReference type="ARBA" id="ARBA00032707"/>
    </source>
</evidence>
<dbReference type="HAMAP" id="MF_01006">
    <property type="entry name" value="Undec_diphosphatase"/>
    <property type="match status" value="1"/>
</dbReference>
<evidence type="ECO:0000256" key="7">
    <source>
        <dbReference type="ARBA" id="ARBA00022801"/>
    </source>
</evidence>
<evidence type="ECO:0000256" key="1">
    <source>
        <dbReference type="ARBA" id="ARBA00004651"/>
    </source>
</evidence>
<evidence type="ECO:0000256" key="5">
    <source>
        <dbReference type="ARBA" id="ARBA00022475"/>
    </source>
</evidence>
<keyword evidence="9 17" id="KW-0573">Peptidoglycan synthesis</keyword>
<keyword evidence="12 17" id="KW-0046">Antibiotic resistance</keyword>
<feature type="transmembrane region" description="Helical" evidence="17">
    <location>
        <begin position="182"/>
        <end position="201"/>
    </location>
</feature>
<comment type="catalytic activity">
    <reaction evidence="16 17">
        <text>di-trans,octa-cis-undecaprenyl diphosphate + H2O = di-trans,octa-cis-undecaprenyl phosphate + phosphate + H(+)</text>
        <dbReference type="Rhea" id="RHEA:28094"/>
        <dbReference type="ChEBI" id="CHEBI:15377"/>
        <dbReference type="ChEBI" id="CHEBI:15378"/>
        <dbReference type="ChEBI" id="CHEBI:43474"/>
        <dbReference type="ChEBI" id="CHEBI:58405"/>
        <dbReference type="ChEBI" id="CHEBI:60392"/>
        <dbReference type="EC" id="3.6.1.27"/>
    </reaction>
</comment>
<evidence type="ECO:0000256" key="4">
    <source>
        <dbReference type="ARBA" id="ARBA00021581"/>
    </source>
</evidence>
<dbReference type="EC" id="3.6.1.27" evidence="3 17"/>
<keyword evidence="5 17" id="KW-1003">Cell membrane</keyword>
<feature type="transmembrane region" description="Helical" evidence="17">
    <location>
        <begin position="213"/>
        <end position="231"/>
    </location>
</feature>
<dbReference type="GO" id="GO:0005886">
    <property type="term" value="C:plasma membrane"/>
    <property type="evidence" value="ECO:0007669"/>
    <property type="project" value="UniProtKB-SubCell"/>
</dbReference>
<evidence type="ECO:0000256" key="13">
    <source>
        <dbReference type="ARBA" id="ARBA00023316"/>
    </source>
</evidence>
<evidence type="ECO:0000256" key="9">
    <source>
        <dbReference type="ARBA" id="ARBA00022984"/>
    </source>
</evidence>
<comment type="caution">
    <text evidence="18">The sequence shown here is derived from an EMBL/GenBank/DDBJ whole genome shotgun (WGS) entry which is preliminary data.</text>
</comment>
<keyword evidence="8 17" id="KW-0133">Cell shape</keyword>
<evidence type="ECO:0000256" key="17">
    <source>
        <dbReference type="HAMAP-Rule" id="MF_01006"/>
    </source>
</evidence>
<proteinExistence type="inferred from homology"/>
<feature type="transmembrane region" description="Helical" evidence="17">
    <location>
        <begin position="243"/>
        <end position="263"/>
    </location>
</feature>
<dbReference type="PANTHER" id="PTHR30622:SF2">
    <property type="entry name" value="UNDECAPRENYL-DIPHOSPHATASE"/>
    <property type="match status" value="1"/>
</dbReference>
<evidence type="ECO:0000256" key="3">
    <source>
        <dbReference type="ARBA" id="ARBA00012374"/>
    </source>
</evidence>
<feature type="transmembrane region" description="Helical" evidence="17">
    <location>
        <begin position="87"/>
        <end position="104"/>
    </location>
</feature>
<keyword evidence="7 17" id="KW-0378">Hydrolase</keyword>
<dbReference type="GO" id="GO:0046677">
    <property type="term" value="P:response to antibiotic"/>
    <property type="evidence" value="ECO:0007669"/>
    <property type="project" value="UniProtKB-UniRule"/>
</dbReference>
<name>A0A1D2YVU3_9BACI</name>
<dbReference type="Pfam" id="PF02673">
    <property type="entry name" value="BacA"/>
    <property type="match status" value="1"/>
</dbReference>
<sequence length="264" mass="29949">MDWIVYVILGLVQGITEWLPISSSGHLVIIQELFGISLPGLAFEVLLNFATFLAMVIVFRKELLRLVRGFFRYIFKGTQEDLEDFKFTLYIIIGVIPAGVLGLLFEDFIESRLKSLTTIAIALIITGIGLYYISKIKGYRKQINTKDALWVGLFQAIALIPGISRSGATIFASLYRKLDKELAIQYSFFLAIPVSIGTMLLKIDDLFSQTVNLFEYSIAFFVSLFSAIFAIKWFIGVLNRGKLIYFTYYCVLVGSIILIYQFWG</sequence>
<comment type="similarity">
    <text evidence="2 17">Belongs to the UppP family.</text>
</comment>
<comment type="subcellular location">
    <subcellularLocation>
        <location evidence="1 17">Cell membrane</location>
        <topology evidence="1 17">Multi-pass membrane protein</topology>
    </subcellularLocation>
</comment>
<evidence type="ECO:0000256" key="16">
    <source>
        <dbReference type="ARBA" id="ARBA00047594"/>
    </source>
</evidence>
<evidence type="ECO:0000256" key="8">
    <source>
        <dbReference type="ARBA" id="ARBA00022960"/>
    </source>
</evidence>
<keyword evidence="6 17" id="KW-0812">Transmembrane</keyword>
<evidence type="ECO:0000256" key="2">
    <source>
        <dbReference type="ARBA" id="ARBA00010621"/>
    </source>
</evidence>
<feature type="transmembrane region" description="Helical" evidence="17">
    <location>
        <begin position="6"/>
        <end position="29"/>
    </location>
</feature>
<dbReference type="Proteomes" id="UP000243739">
    <property type="component" value="Unassembled WGS sequence"/>
</dbReference>
<dbReference type="AlphaFoldDB" id="A0A1D2YVU3"/>
<dbReference type="GO" id="GO:0009252">
    <property type="term" value="P:peptidoglycan biosynthetic process"/>
    <property type="evidence" value="ECO:0007669"/>
    <property type="project" value="UniProtKB-KW"/>
</dbReference>
<feature type="transmembrane region" description="Helical" evidence="17">
    <location>
        <begin position="41"/>
        <end position="59"/>
    </location>
</feature>
<comment type="miscellaneous">
    <text evidence="17">Bacitracin is thought to be involved in the inhibition of peptidoglycan synthesis by sequestering undecaprenyl diphosphate, thereby reducing the pool of lipid carrier available.</text>
</comment>
<protein>
    <recommendedName>
        <fullName evidence="4 17">Undecaprenyl-diphosphatase</fullName>
        <ecNumber evidence="3 17">3.6.1.27</ecNumber>
    </recommendedName>
    <alternativeName>
        <fullName evidence="15 17">Bacitracin resistance protein</fullName>
    </alternativeName>
    <alternativeName>
        <fullName evidence="14 17">Undecaprenyl pyrophosphate phosphatase</fullName>
    </alternativeName>
</protein>
<dbReference type="GO" id="GO:0050380">
    <property type="term" value="F:undecaprenyl-diphosphatase activity"/>
    <property type="evidence" value="ECO:0007669"/>
    <property type="project" value="UniProtKB-UniRule"/>
</dbReference>
<evidence type="ECO:0000313" key="18">
    <source>
        <dbReference type="EMBL" id="OEF99745.1"/>
    </source>
</evidence>
<dbReference type="InterPro" id="IPR003824">
    <property type="entry name" value="UppP"/>
</dbReference>
<evidence type="ECO:0000256" key="10">
    <source>
        <dbReference type="ARBA" id="ARBA00022989"/>
    </source>
</evidence>
<evidence type="ECO:0000256" key="15">
    <source>
        <dbReference type="ARBA" id="ARBA00032932"/>
    </source>
</evidence>
<keyword evidence="10 17" id="KW-1133">Transmembrane helix</keyword>
<comment type="function">
    <text evidence="17">Catalyzes the dephosphorylation of undecaprenyl diphosphate (UPP). Confers resistance to bacitracin.</text>
</comment>
<accession>A0A1D2YVU3</accession>
<dbReference type="GO" id="GO:0008360">
    <property type="term" value="P:regulation of cell shape"/>
    <property type="evidence" value="ECO:0007669"/>
    <property type="project" value="UniProtKB-KW"/>
</dbReference>
<dbReference type="PANTHER" id="PTHR30622">
    <property type="entry name" value="UNDECAPRENYL-DIPHOSPHATASE"/>
    <property type="match status" value="1"/>
</dbReference>
<keyword evidence="19" id="KW-1185">Reference proteome</keyword>
<dbReference type="GO" id="GO:0071555">
    <property type="term" value="P:cell wall organization"/>
    <property type="evidence" value="ECO:0007669"/>
    <property type="project" value="UniProtKB-KW"/>
</dbReference>
<evidence type="ECO:0000256" key="11">
    <source>
        <dbReference type="ARBA" id="ARBA00023136"/>
    </source>
</evidence>
<dbReference type="OrthoDB" id="9808289at2"/>
<dbReference type="RefSeq" id="WP_069656402.1">
    <property type="nucleotide sequence ID" value="NZ_MIJF01000014.1"/>
</dbReference>
<keyword evidence="13 17" id="KW-0961">Cell wall biogenesis/degradation</keyword>
<keyword evidence="11 17" id="KW-0472">Membrane</keyword>
<gene>
    <name evidence="17" type="primary">uppP</name>
    <name evidence="18" type="ORF">BHF71_07585</name>
</gene>
<evidence type="ECO:0000313" key="19">
    <source>
        <dbReference type="Proteomes" id="UP000243739"/>
    </source>
</evidence>
<reference evidence="18 19" key="1">
    <citation type="submission" date="2016-09" db="EMBL/GenBank/DDBJ databases">
        <title>Draft genome sequence for the type strain of Vulcanibacillus modesticaldus BR, a strictly anaerobic, moderately thermophilic, and nitrate-reducing bacterium from deep sea-hydrothermal vents of the Mid-Atlantic Ridge.</title>
        <authorList>
            <person name="Abin C.A."/>
            <person name="Hollibaugh J.T."/>
        </authorList>
    </citation>
    <scope>NUCLEOTIDE SEQUENCE [LARGE SCALE GENOMIC DNA]</scope>
    <source>
        <strain evidence="18 19">BR</strain>
    </source>
</reference>
<dbReference type="STRING" id="337097.BHF71_07585"/>
<dbReference type="EMBL" id="MIJF01000014">
    <property type="protein sequence ID" value="OEF99745.1"/>
    <property type="molecule type" value="Genomic_DNA"/>
</dbReference>
<evidence type="ECO:0000256" key="12">
    <source>
        <dbReference type="ARBA" id="ARBA00023251"/>
    </source>
</evidence>
<feature type="transmembrane region" description="Helical" evidence="17">
    <location>
        <begin position="116"/>
        <end position="133"/>
    </location>
</feature>
<evidence type="ECO:0000256" key="6">
    <source>
        <dbReference type="ARBA" id="ARBA00022692"/>
    </source>
</evidence>